<evidence type="ECO:0000256" key="5">
    <source>
        <dbReference type="ARBA" id="ARBA00023242"/>
    </source>
</evidence>
<keyword evidence="3" id="KW-0238">DNA-binding</keyword>
<comment type="caution">
    <text evidence="7">The sequence shown here is derived from an EMBL/GenBank/DDBJ whole genome shotgun (WGS) entry which is preliminary data.</text>
</comment>
<evidence type="ECO:0000256" key="4">
    <source>
        <dbReference type="ARBA" id="ARBA00023163"/>
    </source>
</evidence>
<organism evidence="7 8">
    <name type="scientific">Molorchus minor</name>
    <dbReference type="NCBI Taxonomy" id="1323400"/>
    <lineage>
        <taxon>Eukaryota</taxon>
        <taxon>Metazoa</taxon>
        <taxon>Ecdysozoa</taxon>
        <taxon>Arthropoda</taxon>
        <taxon>Hexapoda</taxon>
        <taxon>Insecta</taxon>
        <taxon>Pterygota</taxon>
        <taxon>Neoptera</taxon>
        <taxon>Endopterygota</taxon>
        <taxon>Coleoptera</taxon>
        <taxon>Polyphaga</taxon>
        <taxon>Cucujiformia</taxon>
        <taxon>Chrysomeloidea</taxon>
        <taxon>Cerambycidae</taxon>
        <taxon>Lamiinae</taxon>
        <taxon>Monochamini</taxon>
        <taxon>Molorchus</taxon>
    </lineage>
</organism>
<keyword evidence="2" id="KW-0805">Transcription regulation</keyword>
<dbReference type="EMBL" id="JAPWTJ010000253">
    <property type="protein sequence ID" value="KAJ8980553.1"/>
    <property type="molecule type" value="Genomic_DNA"/>
</dbReference>
<keyword evidence="5" id="KW-0539">Nucleus</keyword>
<evidence type="ECO:0000259" key="6">
    <source>
        <dbReference type="Pfam" id="PF13837"/>
    </source>
</evidence>
<reference evidence="7" key="1">
    <citation type="journal article" date="2023" name="Insect Mol. Biol.">
        <title>Genome sequencing provides insights into the evolution of gene families encoding plant cell wall-degrading enzymes in longhorned beetles.</title>
        <authorList>
            <person name="Shin N.R."/>
            <person name="Okamura Y."/>
            <person name="Kirsch R."/>
            <person name="Pauchet Y."/>
        </authorList>
    </citation>
    <scope>NUCLEOTIDE SEQUENCE</scope>
    <source>
        <strain evidence="7">MMC_N1</strain>
    </source>
</reference>
<evidence type="ECO:0000313" key="8">
    <source>
        <dbReference type="Proteomes" id="UP001162164"/>
    </source>
</evidence>
<dbReference type="PANTHER" id="PTHR21654:SF84">
    <property type="entry name" value="SI:DKEY-66I24.7"/>
    <property type="match status" value="1"/>
</dbReference>
<gene>
    <name evidence="7" type="ORF">NQ317_001060</name>
</gene>
<keyword evidence="8" id="KW-1185">Reference proteome</keyword>
<dbReference type="Gene3D" id="1.10.10.60">
    <property type="entry name" value="Homeodomain-like"/>
    <property type="match status" value="1"/>
</dbReference>
<evidence type="ECO:0000256" key="3">
    <source>
        <dbReference type="ARBA" id="ARBA00023125"/>
    </source>
</evidence>
<protein>
    <recommendedName>
        <fullName evidence="6">Myb/SANT-like DNA-binding domain-containing protein</fullName>
    </recommendedName>
</protein>
<comment type="subcellular location">
    <subcellularLocation>
        <location evidence="1">Nucleus</location>
    </subcellularLocation>
</comment>
<dbReference type="Proteomes" id="UP001162164">
    <property type="component" value="Unassembled WGS sequence"/>
</dbReference>
<sequence>MFTGDGHQGNSEIIVIDTNGTPITFNACLDTKLFRLGSHDLGNFNITLCRYHLFIDTRKQGFKAVNALRKYDSEQFKWTSDATDLLINIRLKMNDEFKNSTRKQSDLWEKVSQLMKEIGDFTVLSNICHNKFRNLLITYKANKRKHSMLGNKSIKWEFFDVIDSIFKDEETIYPKKRKRKTLEENVSEGSITFKEIASPLAASGIQTKSRQFNTCIHVICTKWISDRQSLTAVAVAKRKIISSSTSLFGGSSSVVT</sequence>
<evidence type="ECO:0000313" key="7">
    <source>
        <dbReference type="EMBL" id="KAJ8980553.1"/>
    </source>
</evidence>
<evidence type="ECO:0000256" key="1">
    <source>
        <dbReference type="ARBA" id="ARBA00004123"/>
    </source>
</evidence>
<dbReference type="InterPro" id="IPR044822">
    <property type="entry name" value="Myb_DNA-bind_4"/>
</dbReference>
<dbReference type="Pfam" id="PF13837">
    <property type="entry name" value="Myb_DNA-bind_4"/>
    <property type="match status" value="1"/>
</dbReference>
<keyword evidence="4" id="KW-0804">Transcription</keyword>
<feature type="domain" description="Myb/SANT-like DNA-binding" evidence="6">
    <location>
        <begin position="77"/>
        <end position="165"/>
    </location>
</feature>
<evidence type="ECO:0000256" key="2">
    <source>
        <dbReference type="ARBA" id="ARBA00023015"/>
    </source>
</evidence>
<accession>A0ABQ9JQK1</accession>
<name>A0ABQ9JQK1_9CUCU</name>
<dbReference type="PANTHER" id="PTHR21654">
    <property type="entry name" value="FI21293P1"/>
    <property type="match status" value="1"/>
</dbReference>
<proteinExistence type="predicted"/>